<dbReference type="Pfam" id="PF15787">
    <property type="entry name" value="DUF4704"/>
    <property type="match status" value="1"/>
</dbReference>
<feature type="domain" description="DUF4704" evidence="3">
    <location>
        <begin position="1739"/>
        <end position="1972"/>
    </location>
</feature>
<evidence type="ECO:0000313" key="5">
    <source>
        <dbReference type="Proteomes" id="UP001479436"/>
    </source>
</evidence>
<dbReference type="InterPro" id="IPR011989">
    <property type="entry name" value="ARM-like"/>
</dbReference>
<dbReference type="SUPFAM" id="SSF49899">
    <property type="entry name" value="Concanavalin A-like lectins/glucanases"/>
    <property type="match status" value="1"/>
</dbReference>
<keyword evidence="5" id="KW-1185">Reference proteome</keyword>
<dbReference type="SUPFAM" id="SSF48371">
    <property type="entry name" value="ARM repeat"/>
    <property type="match status" value="3"/>
</dbReference>
<dbReference type="Gene3D" id="1.25.10.10">
    <property type="entry name" value="Leucine-rich Repeat Variant"/>
    <property type="match status" value="3"/>
</dbReference>
<dbReference type="Proteomes" id="UP001479436">
    <property type="component" value="Unassembled WGS sequence"/>
</dbReference>
<dbReference type="EMBL" id="JASJQH010006905">
    <property type="protein sequence ID" value="KAK9728054.1"/>
    <property type="molecule type" value="Genomic_DNA"/>
</dbReference>
<name>A0ABR2W9S1_9FUNG</name>
<dbReference type="InterPro" id="IPR050865">
    <property type="entry name" value="BEACH_Domain"/>
</dbReference>
<reference evidence="4 5" key="1">
    <citation type="submission" date="2023-04" db="EMBL/GenBank/DDBJ databases">
        <title>Genome of Basidiobolus ranarum AG-B5.</title>
        <authorList>
            <person name="Stajich J.E."/>
            <person name="Carter-House D."/>
            <person name="Gryganskyi A."/>
        </authorList>
    </citation>
    <scope>NUCLEOTIDE SEQUENCE [LARGE SCALE GENOMIC DNA]</scope>
    <source>
        <strain evidence="4 5">AG-B5</strain>
    </source>
</reference>
<dbReference type="InterPro" id="IPR031570">
    <property type="entry name" value="NBEA/BDCP_DUF4704"/>
</dbReference>
<keyword evidence="1" id="KW-0175">Coiled coil</keyword>
<comment type="caution">
    <text evidence="4">The sequence shown here is derived from an EMBL/GenBank/DDBJ whole genome shotgun (WGS) entry which is preliminary data.</text>
</comment>
<sequence>MNSVRQKWAMRKTYRRIQKCWEEYKAVSDKDDVELMVQKLNAFLDSFQNAYNEWSASGAMLTSDFSLDKLYGDCTEVLMNLLNTIDREVTKENINHNVAWLAELINKALNVAELILKEEKYRQVVANTPDLINRILLLLERLNTTETKKLALRVISTLGETDGNKIEIGRHQGFKKILRLLLEGDPELTTEIVKTMKHLLEVRGESLANMGLSGSMEEINAKLDQMPTEANNFFGGALGEKVSHLVSDVRELVISELGRVFTTMSGHSPDDNEENKQGLETSAPLLAFIPSTESVSSLLEQLTSKSETPTDPASEVVDKGDVDTLTELGDTNSSSDVLKEFMRVQGALLSLTSILNEAASHPTIQLNLVSKLDVVETICKLLFRNVENQLEFRRMDGYSVMLKVFDEIIGGGIGENEVFLQDCFNILFTIALDGNQDLIVGNLDAFELMFRAAVSSSRIEVRNQAISCIQDIISLNPLNAAAAWKIGGVDILVKLLSSACLSACSRDDVAKALSLEQEVSQTDQTYKLRLYLAVDPTLREMTVEEDPLYRYLNSIMRLLEYMSVMLSDHCDYILHEYSRLLLELELPSQNIVINLIMKSVSRLLSDLVCRLQVVDEKYLNIYLQLLRCVYQAVENPMYSKVPAADSSITTEFSIRFKTEDIQYTLIIVREQYMLLYQIIGLLMDANSRNLELFDIMQGFEILNDSIMFTSICPYLLSNCAAEDYSAEVFESVRRDVEEGEKILADTGLWLMRDYLICCVEWPESIKWLIKLLKSVLSPIEVTDSMTFDARTFGADSDSSILEKIPSPHGSTSRSSLAWLQIKLCKVVSSVFRKSESAKRHFGEYGGMEVLLAIMSHADDTEVAKSALVAIGDFFTGFESKQNFLGETFGYAGFLEVVLSSQIPLDQVCCQIILEVATFGSVFQALKANSDDEEPFAISNCVLPYIADLVVPTILFECPLPLVQRRRAGLCKKNTDGGGHKRQRSKQSIHGAGPILSRPSSIYSDQSKNDIPDNTGLFLGSNLYHSNLSENDISTLVRDRRDSNVPGTKMAKVYSEDSRTISSIDSARQFRNQCPSPGLSGSNIKKNPLNEKDPSKESSNSSVRSPCAPQSPANGEPESSFDYASINERSLIGSFYDITFRDAEAAMMVLKFMTRLAEKDTETYSHYFFKLLQSMMRVNPKNQELLCAGHALQYILELLFSKGKYKKVSEINSGAESQLEPPPYIDLIPALGSFNITSSEVTLLFNVAFDPFGMLGRFIDSANQRTITTLDSGSFAIRNQDEFEFRFDPLFMDEIQRQMMHAIERISRRLDPCWFFNFNGYDGCLRTLPLERFPSAKTGYTFSCWLKITEFFNTETGLVCYEDPSGPNTMFELYFKALDMSERYCLCVRTQQWPLPAEDFVFDGFDFSETDIWRHIAFVHSRDGTSLFVDGYLVQSYGTFNYPRITGKEKPFVLVVGRKATKPRSTMSTHHYGDCPTDQDKLHKGYFCGQIGSIHIMEGLWDEATSKRISNQGPRYTKGFRALGIENKEVVAINPQICASENGNAEADKISISSASDISLMKQIWESSDPTKIVSKLEGGCAIHSTKSIKDVITEVGGIQLCFPFLEMGPEQQHIGLRIISNLLCKSPNLTQRFTEQKGFNVLYSILRNYTSELTWTHFEALFELASDGVRKREQFIFSNSDCLLLISDLLMNCPEQVQLSVLRILVDHLIDVPENMKHWRSMGGLEILFELLHILPSPLRQFALRIMDKMMIDMTTEEVTKLFNFLSYGKRQSLDMKCEVLGVVLKHMSNSLAYVEMIRNIGGLTLLLSFLEFQNEKLRLIILKMMGVLISTNVKQTRSIMTKLGVFDAMFLFLAPFPVTAELTRCLLGVALNHYQCLASPKAHGNERPWVRSPRSSVDSFSHNLKFTDRLIYPEFIRLILDLLKSVTDVDLLCLVLLDIKRILNNDNMAILWDYNWTEWIRSFLQDRTNPEKLGYARMISVTDSLIQKMMIFDISRKNSVIFKTKGTVAENDQFEIQLVEITLSFYDKNPYLIYDIATDVLKNLAYLYKHLDEYVPSSAKIYRHFVSTINHLACQNNPAIRTIMKSTGLFSIRDSIIINVLQAEFPSGEQAEFIEDFSFEMIADQPKFRESNGILFLLRIFHRAERDLQALVGDILVSVIGAIEENRKVIAKILDDPEVFTSLFSVKVEDSSDVYFHESEDYSPRSYSDYRDSDSIINDGNERIHIHNIHDFLLWYYSSSPDSVLKRNAIEQRIESLYLPIAAGFRKNQEKVIARRNKREKQQKDKQLRNASNLNKTLVDIKSKTKQRLERNAALHQEQLDTIRKLRHERGCLGEETWKRT</sequence>
<dbReference type="PANTHER" id="PTHR13743">
    <property type="entry name" value="BEIGE/BEACH-RELATED"/>
    <property type="match status" value="1"/>
</dbReference>
<evidence type="ECO:0000259" key="3">
    <source>
        <dbReference type="Pfam" id="PF15787"/>
    </source>
</evidence>
<evidence type="ECO:0000313" key="4">
    <source>
        <dbReference type="EMBL" id="KAK9728054.1"/>
    </source>
</evidence>
<feature type="compositionally biased region" description="Polar residues" evidence="2">
    <location>
        <begin position="1059"/>
        <end position="1084"/>
    </location>
</feature>
<dbReference type="PANTHER" id="PTHR13743:SF123">
    <property type="entry name" value="PROTEIN FAN"/>
    <property type="match status" value="1"/>
</dbReference>
<dbReference type="InterPro" id="IPR016024">
    <property type="entry name" value="ARM-type_fold"/>
</dbReference>
<dbReference type="Gene3D" id="2.60.120.200">
    <property type="match status" value="1"/>
</dbReference>
<gene>
    <name evidence="4" type="ORF">K7432_001370</name>
</gene>
<feature type="region of interest" description="Disordered" evidence="2">
    <location>
        <begin position="972"/>
        <end position="1006"/>
    </location>
</feature>
<evidence type="ECO:0000256" key="2">
    <source>
        <dbReference type="SAM" id="MobiDB-lite"/>
    </source>
</evidence>
<organism evidence="4 5">
    <name type="scientific">Basidiobolus ranarum</name>
    <dbReference type="NCBI Taxonomy" id="34480"/>
    <lineage>
        <taxon>Eukaryota</taxon>
        <taxon>Fungi</taxon>
        <taxon>Fungi incertae sedis</taxon>
        <taxon>Zoopagomycota</taxon>
        <taxon>Entomophthoromycotina</taxon>
        <taxon>Basidiobolomycetes</taxon>
        <taxon>Basidiobolales</taxon>
        <taxon>Basidiobolaceae</taxon>
        <taxon>Basidiobolus</taxon>
    </lineage>
</organism>
<dbReference type="InterPro" id="IPR013320">
    <property type="entry name" value="ConA-like_dom_sf"/>
</dbReference>
<proteinExistence type="predicted"/>
<protein>
    <recommendedName>
        <fullName evidence="3">DUF4704 domain-containing protein</fullName>
    </recommendedName>
</protein>
<feature type="coiled-coil region" evidence="1">
    <location>
        <begin position="2278"/>
        <end position="2327"/>
    </location>
</feature>
<evidence type="ECO:0000256" key="1">
    <source>
        <dbReference type="SAM" id="Coils"/>
    </source>
</evidence>
<accession>A0ABR2W9S1</accession>
<feature type="region of interest" description="Disordered" evidence="2">
    <location>
        <begin position="1055"/>
        <end position="1119"/>
    </location>
</feature>